<evidence type="ECO:0000256" key="2">
    <source>
        <dbReference type="SAM" id="MobiDB-lite"/>
    </source>
</evidence>
<dbReference type="Proteomes" id="UP000050326">
    <property type="component" value="Unassembled WGS sequence"/>
</dbReference>
<dbReference type="OrthoDB" id="1956817at2"/>
<feature type="region of interest" description="Disordered" evidence="2">
    <location>
        <begin position="63"/>
        <end position="83"/>
    </location>
</feature>
<comment type="caution">
    <text evidence="3">The sequence shown here is derived from an EMBL/GenBank/DDBJ whole genome shotgun (WGS) entry which is preliminary data.</text>
</comment>
<accession>A0A0P8WR78</accession>
<dbReference type="PATRIC" id="fig|36849.3.peg.1650"/>
<keyword evidence="4" id="KW-1185">Reference proteome</keyword>
<evidence type="ECO:0000313" key="3">
    <source>
        <dbReference type="EMBL" id="KPU45082.1"/>
    </source>
</evidence>
<keyword evidence="1" id="KW-0175">Coiled coil</keyword>
<organism evidence="3 4">
    <name type="scientific">Oxobacter pfennigii</name>
    <dbReference type="NCBI Taxonomy" id="36849"/>
    <lineage>
        <taxon>Bacteria</taxon>
        <taxon>Bacillati</taxon>
        <taxon>Bacillota</taxon>
        <taxon>Clostridia</taxon>
        <taxon>Eubacteriales</taxon>
        <taxon>Clostridiaceae</taxon>
        <taxon>Oxobacter</taxon>
    </lineage>
</organism>
<dbReference type="EMBL" id="LKET01000028">
    <property type="protein sequence ID" value="KPU45082.1"/>
    <property type="molecule type" value="Genomic_DNA"/>
</dbReference>
<dbReference type="AlphaFoldDB" id="A0A0P8WR78"/>
<dbReference type="Pfam" id="PF14193">
    <property type="entry name" value="DUF4315"/>
    <property type="match status" value="1"/>
</dbReference>
<dbReference type="STRING" id="36849.OXPF_15600"/>
<evidence type="ECO:0008006" key="5">
    <source>
        <dbReference type="Google" id="ProtNLM"/>
    </source>
</evidence>
<feature type="coiled-coil region" evidence="1">
    <location>
        <begin position="5"/>
        <end position="42"/>
    </location>
</feature>
<dbReference type="RefSeq" id="WP_054874621.1">
    <property type="nucleotide sequence ID" value="NZ_LKET01000028.1"/>
</dbReference>
<protein>
    <recommendedName>
        <fullName evidence="5">DUF4315 family protein</fullName>
    </recommendedName>
</protein>
<reference evidence="3 4" key="1">
    <citation type="submission" date="2015-09" db="EMBL/GenBank/DDBJ databases">
        <title>Genome sequence of Oxobacter pfennigii DSM 3222.</title>
        <authorList>
            <person name="Poehlein A."/>
            <person name="Bengelsdorf F.R."/>
            <person name="Schiel-Bengelsdorf B."/>
            <person name="Duerre P."/>
            <person name="Daniel R."/>
        </authorList>
    </citation>
    <scope>NUCLEOTIDE SEQUENCE [LARGE SCALE GENOMIC DNA]</scope>
    <source>
        <strain evidence="3 4">DSM 3222</strain>
    </source>
</reference>
<name>A0A0P8WR78_9CLOT</name>
<feature type="compositionally biased region" description="Basic and acidic residues" evidence="2">
    <location>
        <begin position="73"/>
        <end position="83"/>
    </location>
</feature>
<gene>
    <name evidence="3" type="ORF">OXPF_15600</name>
</gene>
<evidence type="ECO:0000313" key="4">
    <source>
        <dbReference type="Proteomes" id="UP000050326"/>
    </source>
</evidence>
<sequence>MNPKLLKVKEEITKTKDKIADMQARLRELERQKTELENAEIVAIFRKERMTEEEFAQFISAMGQKGAAPAPFRHTEKEADHEE</sequence>
<proteinExistence type="predicted"/>
<dbReference type="InterPro" id="IPR025464">
    <property type="entry name" value="DUF4315"/>
</dbReference>
<evidence type="ECO:0000256" key="1">
    <source>
        <dbReference type="SAM" id="Coils"/>
    </source>
</evidence>